<evidence type="ECO:0000313" key="2">
    <source>
        <dbReference type="Proteomes" id="UP000218831"/>
    </source>
</evidence>
<name>A0A2A2G6X9_9BACT</name>
<reference evidence="1 2" key="1">
    <citation type="submission" date="2017-08" db="EMBL/GenBank/DDBJ databases">
        <title>Aliifodinibius alkalisoli sp. nov., isolated from saline alkaline soil.</title>
        <authorList>
            <person name="Liu D."/>
            <person name="Zhang G."/>
        </authorList>
    </citation>
    <scope>NUCLEOTIDE SEQUENCE [LARGE SCALE GENOMIC DNA]</scope>
    <source>
        <strain evidence="1 2">WN023</strain>
    </source>
</reference>
<keyword evidence="2" id="KW-1185">Reference proteome</keyword>
<organism evidence="1 2">
    <name type="scientific">Fodinibius salipaludis</name>
    <dbReference type="NCBI Taxonomy" id="2032627"/>
    <lineage>
        <taxon>Bacteria</taxon>
        <taxon>Pseudomonadati</taxon>
        <taxon>Balneolota</taxon>
        <taxon>Balneolia</taxon>
        <taxon>Balneolales</taxon>
        <taxon>Balneolaceae</taxon>
        <taxon>Fodinibius</taxon>
    </lineage>
</organism>
<dbReference type="Proteomes" id="UP000218831">
    <property type="component" value="Unassembled WGS sequence"/>
</dbReference>
<sequence length="330" mass="36816">MLSGIISITACNKTNTGNEGTVKVTATHDAEDNKHVFELSSNEISSGWTTFQFKNASGYDHFFLIWQIPEEGIKSAKSAGESILDHWFRGITQPFQKEFNPYINGELEFNEFTDSLVAIISEKAPWFFEPGAQTMGGPGFTAAGATSITTVHLEPGEYIVECYVKNEEEIFHSYIGMLEHISVNNETSDTEEPNSTKTLTISSTNGIELNQPLTEGSHTIEILFKDQKTYAHLQGHNVQLVKLTNKEDEELLANLSTWMDWRQAGSLVNRAPEDATFMGGTMEMTEGGKAYFHVDITPGDYAWIAEIPDPAEYNMLKTFTITEEKSNPEN</sequence>
<evidence type="ECO:0000313" key="1">
    <source>
        <dbReference type="EMBL" id="PAU92764.1"/>
    </source>
</evidence>
<accession>A0A2A2G6X9</accession>
<gene>
    <name evidence="1" type="ORF">CK503_14835</name>
</gene>
<dbReference type="EMBL" id="NSKE01000013">
    <property type="protein sequence ID" value="PAU92764.1"/>
    <property type="molecule type" value="Genomic_DNA"/>
</dbReference>
<protein>
    <submittedName>
        <fullName evidence="1">Uncharacterized protein</fullName>
    </submittedName>
</protein>
<dbReference type="AlphaFoldDB" id="A0A2A2G6X9"/>
<proteinExistence type="predicted"/>
<comment type="caution">
    <text evidence="1">The sequence shown here is derived from an EMBL/GenBank/DDBJ whole genome shotgun (WGS) entry which is preliminary data.</text>
</comment>